<feature type="transmembrane region" description="Helical" evidence="1">
    <location>
        <begin position="182"/>
        <end position="203"/>
    </location>
</feature>
<comment type="caution">
    <text evidence="2">The sequence shown here is derived from an EMBL/GenBank/DDBJ whole genome shotgun (WGS) entry which is preliminary data.</text>
</comment>
<protein>
    <recommendedName>
        <fullName evidence="4">PH domain-containing protein</fullName>
    </recommendedName>
</protein>
<accession>A0A4S4FQZ7</accession>
<feature type="transmembrane region" description="Helical" evidence="1">
    <location>
        <begin position="49"/>
        <end position="67"/>
    </location>
</feature>
<dbReference type="OrthoDB" id="5116324at2"/>
<keyword evidence="1" id="KW-0812">Transmembrane</keyword>
<evidence type="ECO:0000313" key="2">
    <source>
        <dbReference type="EMBL" id="THG33019.1"/>
    </source>
</evidence>
<feature type="transmembrane region" description="Helical" evidence="1">
    <location>
        <begin position="21"/>
        <end position="43"/>
    </location>
</feature>
<gene>
    <name evidence="2" type="ORF">E6C64_01240</name>
</gene>
<organism evidence="2 3">
    <name type="scientific">Naasia lichenicola</name>
    <dbReference type="NCBI Taxonomy" id="2565933"/>
    <lineage>
        <taxon>Bacteria</taxon>
        <taxon>Bacillati</taxon>
        <taxon>Actinomycetota</taxon>
        <taxon>Actinomycetes</taxon>
        <taxon>Micrococcales</taxon>
        <taxon>Microbacteriaceae</taxon>
        <taxon>Naasia</taxon>
    </lineage>
</organism>
<evidence type="ECO:0000313" key="3">
    <source>
        <dbReference type="Proteomes" id="UP000309133"/>
    </source>
</evidence>
<evidence type="ECO:0000256" key="1">
    <source>
        <dbReference type="SAM" id="Phobius"/>
    </source>
</evidence>
<dbReference type="Proteomes" id="UP000309133">
    <property type="component" value="Unassembled WGS sequence"/>
</dbReference>
<reference evidence="2 3" key="1">
    <citation type="submission" date="2019-04" db="EMBL/GenBank/DDBJ databases">
        <authorList>
            <person name="Jiang L."/>
        </authorList>
    </citation>
    <scope>NUCLEOTIDE SEQUENCE [LARGE SCALE GENOMIC DNA]</scope>
    <source>
        <strain evidence="2 3">YIM 131853</strain>
    </source>
</reference>
<sequence>MTMHQPAMDQPAMLRPLVGHLSNRYGLSAALLVAPPIIALYALTIPRGTWPYILVLHATITATILLLSRGVRRAKLRITADGIKETGFFGRPVFTPRTDIASTVVVSVTDGNSPTAYKQLFVLDALERTRIRLRGQFWGEDAIEAVVHAFDVPTLRVSEPTTMADLRGTYGDKLYWHERHPIWRAMLMGVAVTVICGPVFWFIGTLTAH</sequence>
<name>A0A4S4FQZ7_9MICO</name>
<keyword evidence="1" id="KW-0472">Membrane</keyword>
<keyword evidence="3" id="KW-1185">Reference proteome</keyword>
<dbReference type="AlphaFoldDB" id="A0A4S4FQZ7"/>
<proteinExistence type="predicted"/>
<dbReference type="EMBL" id="SSSM01000001">
    <property type="protein sequence ID" value="THG33019.1"/>
    <property type="molecule type" value="Genomic_DNA"/>
</dbReference>
<keyword evidence="1" id="KW-1133">Transmembrane helix</keyword>
<evidence type="ECO:0008006" key="4">
    <source>
        <dbReference type="Google" id="ProtNLM"/>
    </source>
</evidence>
<dbReference type="RefSeq" id="WP_136425800.1">
    <property type="nucleotide sequence ID" value="NZ_SSSM01000001.1"/>
</dbReference>